<evidence type="ECO:0000313" key="1">
    <source>
        <dbReference type="EMBL" id="SSA36662.1"/>
    </source>
</evidence>
<dbReference type="EMBL" id="UETB01000001">
    <property type="protein sequence ID" value="SSA36662.1"/>
    <property type="molecule type" value="Genomic_DNA"/>
</dbReference>
<evidence type="ECO:0000313" key="2">
    <source>
        <dbReference type="Proteomes" id="UP000250222"/>
    </source>
</evidence>
<proteinExistence type="predicted"/>
<gene>
    <name evidence="1" type="ORF">SAMN05216184_101324</name>
</gene>
<protein>
    <submittedName>
        <fullName evidence="1">Uncharacterized protein</fullName>
    </submittedName>
</protein>
<dbReference type="RefSeq" id="WP_181424498.1">
    <property type="nucleotide sequence ID" value="NZ_QKLZ01000001.1"/>
</dbReference>
<dbReference type="AlphaFoldDB" id="A0A2Y9BV30"/>
<organism evidence="1 2">
    <name type="scientific">Georgenia satyanarayanai</name>
    <dbReference type="NCBI Taxonomy" id="860221"/>
    <lineage>
        <taxon>Bacteria</taxon>
        <taxon>Bacillati</taxon>
        <taxon>Actinomycetota</taxon>
        <taxon>Actinomycetes</taxon>
        <taxon>Micrococcales</taxon>
        <taxon>Bogoriellaceae</taxon>
        <taxon>Georgenia</taxon>
    </lineage>
</organism>
<reference evidence="1 2" key="1">
    <citation type="submission" date="2016-10" db="EMBL/GenBank/DDBJ databases">
        <authorList>
            <person name="Cai Z."/>
        </authorList>
    </citation>
    <scope>NUCLEOTIDE SEQUENCE [LARGE SCALE GENOMIC DNA]</scope>
    <source>
        <strain evidence="1 2">CGMCC 1.10826</strain>
    </source>
</reference>
<name>A0A2Y9BV30_9MICO</name>
<accession>A0A2Y9BV30</accession>
<dbReference type="Proteomes" id="UP000250222">
    <property type="component" value="Unassembled WGS sequence"/>
</dbReference>
<sequence length="52" mass="5515">MDAETVVDGDDGACTVSPQRVVRAMGYSTGSRATYLPGRENRATCDSFDTPS</sequence>
<keyword evidence="2" id="KW-1185">Reference proteome</keyword>